<evidence type="ECO:0000313" key="3">
    <source>
        <dbReference type="Proteomes" id="UP000182476"/>
    </source>
</evidence>
<reference evidence="2 3" key="1">
    <citation type="submission" date="2016-10" db="EMBL/GenBank/DDBJ databases">
        <authorList>
            <person name="Varghese N."/>
            <person name="Submissions S."/>
        </authorList>
    </citation>
    <scope>NUCLEOTIDE SEQUENCE [LARGE SCALE GENOMIC DNA]</scope>
    <source>
        <strain evidence="2 3">LMG 21607</strain>
    </source>
</reference>
<dbReference type="GeneID" id="46431719"/>
<dbReference type="Proteomes" id="UP000182476">
    <property type="component" value="Chromosome I"/>
</dbReference>
<dbReference type="EMBL" id="LT629796">
    <property type="protein sequence ID" value="SDU58512.1"/>
    <property type="molecule type" value="Genomic_DNA"/>
</dbReference>
<dbReference type="Pfam" id="PF05069">
    <property type="entry name" value="Phage_tail_S"/>
    <property type="match status" value="1"/>
</dbReference>
<dbReference type="InterPro" id="IPR006522">
    <property type="entry name" value="Phage_virion_morphogenesis"/>
</dbReference>
<proteinExistence type="predicted"/>
<evidence type="ECO:0000313" key="2">
    <source>
        <dbReference type="EMBL" id="SDU58512.1"/>
    </source>
</evidence>
<sequence>MFTIELEHHHLQQTLNKVEWAIGDLAPLMRGIAAELASQTEQNFENEGRPEWTELSDTTTKRRSKNGNWPGQILQVSAAGLAASITTHATDSSALVGSNKPHAAMMQFGGEQVNFPHLWGDIPGRPYLPMDAAGNLQSEANEVILELALNHLRKAARP</sequence>
<gene>
    <name evidence="2" type="ORF">SAMN04489801_4734</name>
</gene>
<protein>
    <submittedName>
        <fullName evidence="2">Phage virion morphogenesis (Putative tail completion) protein</fullName>
    </submittedName>
</protein>
<name>A0ABY0VVR1_9PSED</name>
<organism evidence="2 3">
    <name type="scientific">Pseudomonas mandelii</name>
    <dbReference type="NCBI Taxonomy" id="75612"/>
    <lineage>
        <taxon>Bacteria</taxon>
        <taxon>Pseudomonadati</taxon>
        <taxon>Pseudomonadota</taxon>
        <taxon>Gammaproteobacteria</taxon>
        <taxon>Pseudomonadales</taxon>
        <taxon>Pseudomonadaceae</taxon>
        <taxon>Pseudomonas</taxon>
    </lineage>
</organism>
<dbReference type="NCBIfam" id="TIGR01635">
    <property type="entry name" value="tail_comp_S"/>
    <property type="match status" value="1"/>
</dbReference>
<keyword evidence="3" id="KW-1185">Reference proteome</keyword>
<accession>A0ABY0VVR1</accession>
<dbReference type="RefSeq" id="WP_083376353.1">
    <property type="nucleotide sequence ID" value="NZ_LT629796.1"/>
</dbReference>
<evidence type="ECO:0000256" key="1">
    <source>
        <dbReference type="SAM" id="MobiDB-lite"/>
    </source>
</evidence>
<feature type="region of interest" description="Disordered" evidence="1">
    <location>
        <begin position="40"/>
        <end position="69"/>
    </location>
</feature>